<keyword evidence="3" id="KW-1015">Disulfide bond</keyword>
<protein>
    <recommendedName>
        <fullName evidence="9">Expansin-like EG45 domain-containing protein</fullName>
    </recommendedName>
</protein>
<dbReference type="CDD" id="cd22271">
    <property type="entry name" value="DPBB_EXP_N-like"/>
    <property type="match status" value="1"/>
</dbReference>
<dbReference type="SUPFAM" id="SSF50685">
    <property type="entry name" value="Barwin-like endoglucanases"/>
    <property type="match status" value="1"/>
</dbReference>
<evidence type="ECO:0000256" key="5">
    <source>
        <dbReference type="SAM" id="MobiDB-lite"/>
    </source>
</evidence>
<reference evidence="8" key="1">
    <citation type="journal article" date="2011" name="Genome Biol.">
        <title>Comparative genomics of the social amoebae Dictyostelium discoideum and Dictyostelium purpureum.</title>
        <authorList>
            <consortium name="US DOE Joint Genome Institute (JGI-PGF)"/>
            <person name="Sucgang R."/>
            <person name="Kuo A."/>
            <person name="Tian X."/>
            <person name="Salerno W."/>
            <person name="Parikh A."/>
            <person name="Feasley C.L."/>
            <person name="Dalin E."/>
            <person name="Tu H."/>
            <person name="Huang E."/>
            <person name="Barry K."/>
            <person name="Lindquist E."/>
            <person name="Shapiro H."/>
            <person name="Bruce D."/>
            <person name="Schmutz J."/>
            <person name="Salamov A."/>
            <person name="Fey P."/>
            <person name="Gaudet P."/>
            <person name="Anjard C."/>
            <person name="Babu M.M."/>
            <person name="Basu S."/>
            <person name="Bushmanova Y."/>
            <person name="van der Wel H."/>
            <person name="Katoh-Kurasawa M."/>
            <person name="Dinh C."/>
            <person name="Coutinho P.M."/>
            <person name="Saito T."/>
            <person name="Elias M."/>
            <person name="Schaap P."/>
            <person name="Kay R.R."/>
            <person name="Henrissat B."/>
            <person name="Eichinger L."/>
            <person name="Rivero F."/>
            <person name="Putnam N.H."/>
            <person name="West C.M."/>
            <person name="Loomis W.F."/>
            <person name="Chisholm R.L."/>
            <person name="Shaulsky G."/>
            <person name="Strassmann J.E."/>
            <person name="Queller D.C."/>
            <person name="Kuspa A."/>
            <person name="Grigoriev I.V."/>
        </authorList>
    </citation>
    <scope>NUCLEOTIDE SEQUENCE [LARGE SCALE GENOMIC DNA]</scope>
    <source>
        <strain evidence="8">QSDP1</strain>
    </source>
</reference>
<dbReference type="Proteomes" id="UP000001064">
    <property type="component" value="Unassembled WGS sequence"/>
</dbReference>
<dbReference type="PANTHER" id="PTHR31836">
    <property type="match status" value="1"/>
</dbReference>
<gene>
    <name evidence="7" type="ORF">DICPUDRAFT_45645</name>
</gene>
<evidence type="ECO:0000313" key="7">
    <source>
        <dbReference type="EMBL" id="EGC38775.1"/>
    </source>
</evidence>
<feature type="chain" id="PRO_5003263482" description="Expansin-like EG45 domain-containing protein" evidence="6">
    <location>
        <begin position="20"/>
        <end position="485"/>
    </location>
</feature>
<dbReference type="AlphaFoldDB" id="F0ZB82"/>
<dbReference type="OrthoDB" id="406505at2759"/>
<dbReference type="InterPro" id="IPR036908">
    <property type="entry name" value="RlpA-like_sf"/>
</dbReference>
<dbReference type="OMA" id="TEWANYN"/>
<name>F0ZB82_DICPU</name>
<dbReference type="InterPro" id="IPR036749">
    <property type="entry name" value="Expansin_CBD_sf"/>
</dbReference>
<dbReference type="GeneID" id="10506547"/>
<feature type="signal peptide" evidence="6">
    <location>
        <begin position="1"/>
        <end position="19"/>
    </location>
</feature>
<keyword evidence="4" id="KW-0325">Glycoprotein</keyword>
<organism evidence="7 8">
    <name type="scientific">Dictyostelium purpureum</name>
    <name type="common">Slime mold</name>
    <dbReference type="NCBI Taxonomy" id="5786"/>
    <lineage>
        <taxon>Eukaryota</taxon>
        <taxon>Amoebozoa</taxon>
        <taxon>Evosea</taxon>
        <taxon>Eumycetozoa</taxon>
        <taxon>Dictyostelia</taxon>
        <taxon>Dictyosteliales</taxon>
        <taxon>Dictyosteliaceae</taxon>
        <taxon>Dictyostelium</taxon>
    </lineage>
</organism>
<keyword evidence="8" id="KW-1185">Reference proteome</keyword>
<dbReference type="InParanoid" id="F0ZB82"/>
<feature type="region of interest" description="Disordered" evidence="5">
    <location>
        <begin position="410"/>
        <end position="437"/>
    </location>
</feature>
<keyword evidence="2 6" id="KW-0732">Signal</keyword>
<dbReference type="VEuPathDB" id="AmoebaDB:DICPUDRAFT_45645"/>
<proteinExistence type="inferred from homology"/>
<evidence type="ECO:0000256" key="1">
    <source>
        <dbReference type="ARBA" id="ARBA00005392"/>
    </source>
</evidence>
<dbReference type="Gene3D" id="2.40.40.10">
    <property type="entry name" value="RlpA-like domain"/>
    <property type="match status" value="1"/>
</dbReference>
<sequence length="485" mass="52348">MRLLLSFILVILTTSLAFANPKISGCAEGWGVITHSQSDTGSCGLPIPDKIGRVSLSTLGYQGGVSCGECYEVFGPSGSTIVMAFDTCDAGAACQQNDYINFILSESDYGKIDNSSSSNIYSLGYQKVSCDFDGNIKANFKKGGGTATDYRYYFGVVFSNYNLAIKSVGIKGSGWRDYQTLTRSNNIFSFNKDNKIGDLNFPATLAVQSVTGEIVRYEFTKAPQAGIDIDINVQFKAFLNSDLSNETCGMGQLPDYLYKDSVGYGWATYQSWGYSKLDTSSTDLDAAGKEVGASGTIIKTTLSSYGGLTFSREGNFQTKDIDQIMFTMKTSLPTPQIGLYFRNVSKYSFTNATDKWGVYAVDISNLNPNEVENSITFFNNFDGEVTYWIDNIKWILKDGVDKLPIQVTVVPDPSAPTKKPSTGSSTGASTGGSGTTGGLTGISSYSSEIDNSGDNEVSQSEHNNSSSTLFVSSSFLLILLLNILL</sequence>
<dbReference type="PANTHER" id="PTHR31836:SF11">
    <property type="entry name" value="EXPANSIN-LIKE PROTEIN 8-RELATED"/>
    <property type="match status" value="1"/>
</dbReference>
<dbReference type="RefSeq" id="XP_003284669.1">
    <property type="nucleotide sequence ID" value="XM_003284621.1"/>
</dbReference>
<evidence type="ECO:0000256" key="3">
    <source>
        <dbReference type="ARBA" id="ARBA00023157"/>
    </source>
</evidence>
<evidence type="ECO:0008006" key="9">
    <source>
        <dbReference type="Google" id="ProtNLM"/>
    </source>
</evidence>
<evidence type="ECO:0000256" key="2">
    <source>
        <dbReference type="ARBA" id="ARBA00022729"/>
    </source>
</evidence>
<accession>F0ZB82</accession>
<dbReference type="EMBL" id="GL870969">
    <property type="protein sequence ID" value="EGC38775.1"/>
    <property type="molecule type" value="Genomic_DNA"/>
</dbReference>
<dbReference type="Gene3D" id="2.60.40.760">
    <property type="entry name" value="Expansin, cellulose-binding-like domain"/>
    <property type="match status" value="1"/>
</dbReference>
<dbReference type="KEGG" id="dpp:DICPUDRAFT_45645"/>
<dbReference type="InterPro" id="IPR051477">
    <property type="entry name" value="Expansin_CellWall"/>
</dbReference>
<evidence type="ECO:0000256" key="6">
    <source>
        <dbReference type="SAM" id="SignalP"/>
    </source>
</evidence>
<comment type="similarity">
    <text evidence="1">Belongs to the expansin family. Expansin A subfamily.</text>
</comment>
<evidence type="ECO:0000256" key="4">
    <source>
        <dbReference type="ARBA" id="ARBA00023180"/>
    </source>
</evidence>
<evidence type="ECO:0000313" key="8">
    <source>
        <dbReference type="Proteomes" id="UP000001064"/>
    </source>
</evidence>